<dbReference type="SUPFAM" id="SSF161098">
    <property type="entry name" value="MetI-like"/>
    <property type="match status" value="1"/>
</dbReference>
<comment type="subcellular location">
    <subcellularLocation>
        <location evidence="1 7">Cell membrane</location>
        <topology evidence="1 7">Multi-pass membrane protein</topology>
    </subcellularLocation>
</comment>
<evidence type="ECO:0000256" key="5">
    <source>
        <dbReference type="ARBA" id="ARBA00022989"/>
    </source>
</evidence>
<dbReference type="InterPro" id="IPR045621">
    <property type="entry name" value="BPD_transp_1_N"/>
</dbReference>
<feature type="domain" description="ABC transmembrane type-1" evidence="8">
    <location>
        <begin position="100"/>
        <end position="306"/>
    </location>
</feature>
<evidence type="ECO:0000259" key="8">
    <source>
        <dbReference type="PROSITE" id="PS50928"/>
    </source>
</evidence>
<reference evidence="9 10" key="1">
    <citation type="submission" date="2020-08" db="EMBL/GenBank/DDBJ databases">
        <title>Genomic Encyclopedia of Archaeal and Bacterial Type Strains, Phase II (KMG-II): from individual species to whole genera.</title>
        <authorList>
            <person name="Goeker M."/>
        </authorList>
    </citation>
    <scope>NUCLEOTIDE SEQUENCE [LARGE SCALE GENOMIC DNA]</scope>
    <source>
        <strain evidence="9 10">DSM 23288</strain>
    </source>
</reference>
<dbReference type="PANTHER" id="PTHR43163">
    <property type="entry name" value="DIPEPTIDE TRANSPORT SYSTEM PERMEASE PROTEIN DPPB-RELATED"/>
    <property type="match status" value="1"/>
</dbReference>
<evidence type="ECO:0000256" key="7">
    <source>
        <dbReference type="RuleBase" id="RU363032"/>
    </source>
</evidence>
<dbReference type="Pfam" id="PF19300">
    <property type="entry name" value="BPD_transp_1_N"/>
    <property type="match status" value="1"/>
</dbReference>
<protein>
    <submittedName>
        <fullName evidence="9">ABC-type dipeptide/oligopeptide/nickel transport system permease component</fullName>
    </submittedName>
</protein>
<keyword evidence="6 7" id="KW-0472">Membrane</keyword>
<dbReference type="EMBL" id="JACHNU010000001">
    <property type="protein sequence ID" value="MBB4660444.1"/>
    <property type="molecule type" value="Genomic_DNA"/>
</dbReference>
<evidence type="ECO:0000256" key="2">
    <source>
        <dbReference type="ARBA" id="ARBA00022448"/>
    </source>
</evidence>
<dbReference type="PANTHER" id="PTHR43163:SF6">
    <property type="entry name" value="DIPEPTIDE TRANSPORT SYSTEM PERMEASE PROTEIN DPPB-RELATED"/>
    <property type="match status" value="1"/>
</dbReference>
<evidence type="ECO:0000256" key="3">
    <source>
        <dbReference type="ARBA" id="ARBA00022475"/>
    </source>
</evidence>
<evidence type="ECO:0000256" key="4">
    <source>
        <dbReference type="ARBA" id="ARBA00022692"/>
    </source>
</evidence>
<organism evidence="9 10">
    <name type="scientific">Conexibacter arvalis</name>
    <dbReference type="NCBI Taxonomy" id="912552"/>
    <lineage>
        <taxon>Bacteria</taxon>
        <taxon>Bacillati</taxon>
        <taxon>Actinomycetota</taxon>
        <taxon>Thermoleophilia</taxon>
        <taxon>Solirubrobacterales</taxon>
        <taxon>Conexibacteraceae</taxon>
        <taxon>Conexibacter</taxon>
    </lineage>
</organism>
<feature type="transmembrane region" description="Helical" evidence="7">
    <location>
        <begin position="14"/>
        <end position="35"/>
    </location>
</feature>
<gene>
    <name evidence="9" type="ORF">BDZ31_000017</name>
</gene>
<dbReference type="RefSeq" id="WP_183337784.1">
    <property type="nucleotide sequence ID" value="NZ_JACHNU010000001.1"/>
</dbReference>
<dbReference type="Gene3D" id="1.10.3720.10">
    <property type="entry name" value="MetI-like"/>
    <property type="match status" value="1"/>
</dbReference>
<proteinExistence type="inferred from homology"/>
<dbReference type="GO" id="GO:0055085">
    <property type="term" value="P:transmembrane transport"/>
    <property type="evidence" value="ECO:0007669"/>
    <property type="project" value="InterPro"/>
</dbReference>
<sequence>MSGNVIARFLARRLAAAVLVLLVVSVVVFLLIHLAPGGPEQAAGGEFATPQQLANIRASLGLDDPLAEQYWRFLSNAVGLDFGSSIATREPVLDAIGRGLQVTAPLVLVSFLLICTIGTALGTLTAHRAGGSLDRATVGLALVGASAPAFVTALILLTVFGVQLHWLPVFGTGEGFAERARHLVLPIATLTIAGTAAMLQITRTRVKEVLGEDHVTFARARGLSSRYIVGRSVLRNAGIQIVTRSGTIVVGLVSWGLLVETTFGLDGVGQLLVKAINARDIPVIQGVTLVIAAFIVTVNLVVDLLYFALDPRVRVHAEARA</sequence>
<dbReference type="InterPro" id="IPR035906">
    <property type="entry name" value="MetI-like_sf"/>
</dbReference>
<name>A0A840I8G3_9ACTN</name>
<dbReference type="AlphaFoldDB" id="A0A840I8G3"/>
<accession>A0A840I8G3</accession>
<feature type="transmembrane region" description="Helical" evidence="7">
    <location>
        <begin position="241"/>
        <end position="263"/>
    </location>
</feature>
<feature type="transmembrane region" description="Helical" evidence="7">
    <location>
        <begin position="106"/>
        <end position="126"/>
    </location>
</feature>
<evidence type="ECO:0000256" key="6">
    <source>
        <dbReference type="ARBA" id="ARBA00023136"/>
    </source>
</evidence>
<keyword evidence="10" id="KW-1185">Reference proteome</keyword>
<comment type="caution">
    <text evidence="9">The sequence shown here is derived from an EMBL/GenBank/DDBJ whole genome shotgun (WGS) entry which is preliminary data.</text>
</comment>
<dbReference type="InterPro" id="IPR000515">
    <property type="entry name" value="MetI-like"/>
</dbReference>
<dbReference type="CDD" id="cd06261">
    <property type="entry name" value="TM_PBP2"/>
    <property type="match status" value="1"/>
</dbReference>
<dbReference type="PROSITE" id="PS50928">
    <property type="entry name" value="ABC_TM1"/>
    <property type="match status" value="1"/>
</dbReference>
<evidence type="ECO:0000313" key="9">
    <source>
        <dbReference type="EMBL" id="MBB4660444.1"/>
    </source>
</evidence>
<dbReference type="Pfam" id="PF00528">
    <property type="entry name" value="BPD_transp_1"/>
    <property type="match status" value="1"/>
</dbReference>
<keyword evidence="2 7" id="KW-0813">Transport</keyword>
<feature type="transmembrane region" description="Helical" evidence="7">
    <location>
        <begin position="183"/>
        <end position="201"/>
    </location>
</feature>
<keyword evidence="3" id="KW-1003">Cell membrane</keyword>
<comment type="similarity">
    <text evidence="7">Belongs to the binding-protein-dependent transport system permease family.</text>
</comment>
<dbReference type="GO" id="GO:0005886">
    <property type="term" value="C:plasma membrane"/>
    <property type="evidence" value="ECO:0007669"/>
    <property type="project" value="UniProtKB-SubCell"/>
</dbReference>
<feature type="transmembrane region" description="Helical" evidence="7">
    <location>
        <begin position="283"/>
        <end position="309"/>
    </location>
</feature>
<keyword evidence="5 7" id="KW-1133">Transmembrane helix</keyword>
<evidence type="ECO:0000313" key="10">
    <source>
        <dbReference type="Proteomes" id="UP000585272"/>
    </source>
</evidence>
<keyword evidence="4 7" id="KW-0812">Transmembrane</keyword>
<evidence type="ECO:0000256" key="1">
    <source>
        <dbReference type="ARBA" id="ARBA00004651"/>
    </source>
</evidence>
<feature type="transmembrane region" description="Helical" evidence="7">
    <location>
        <begin position="138"/>
        <end position="163"/>
    </location>
</feature>
<dbReference type="Proteomes" id="UP000585272">
    <property type="component" value="Unassembled WGS sequence"/>
</dbReference>